<keyword evidence="1" id="KW-0732">Signal</keyword>
<name>A0ABV1M117_9NEIS</name>
<comment type="caution">
    <text evidence="2">The sequence shown here is derived from an EMBL/GenBank/DDBJ whole genome shotgun (WGS) entry which is preliminary data.</text>
</comment>
<keyword evidence="3" id="KW-1185">Reference proteome</keyword>
<dbReference type="InterPro" id="IPR009420">
    <property type="entry name" value="FlhE"/>
</dbReference>
<keyword evidence="2" id="KW-0966">Cell projection</keyword>
<dbReference type="Proteomes" id="UP001433638">
    <property type="component" value="Unassembled WGS sequence"/>
</dbReference>
<gene>
    <name evidence="2" type="ORF">ABNW52_04785</name>
</gene>
<dbReference type="Pfam" id="PF06366">
    <property type="entry name" value="FlhE"/>
    <property type="match status" value="1"/>
</dbReference>
<accession>A0ABV1M117</accession>
<sequence>MPRTASWPRTLAALLLATLPLLAAAGAGSYASDTVGPGIAVRNMPYRAAFPLQGTPPADGRITSVYYAWHFSPSPPGLTVLLCQGHRCVNVSQDASGSTQAFRGLNPTQPFYLQYSVTGRGALMPVLSGKQQLAVSYEF</sequence>
<keyword evidence="2" id="KW-0969">Cilium</keyword>
<dbReference type="EMBL" id="JBEFLD010000002">
    <property type="protein sequence ID" value="MEQ6289928.1"/>
    <property type="molecule type" value="Genomic_DNA"/>
</dbReference>
<reference evidence="2" key="1">
    <citation type="submission" date="2024-06" db="EMBL/GenBank/DDBJ databases">
        <title>Genome sequence of Vogesella sp. MAHUQ-64.</title>
        <authorList>
            <person name="Huq M.A."/>
        </authorList>
    </citation>
    <scope>NUCLEOTIDE SEQUENCE</scope>
    <source>
        <strain evidence="2">MAHUQ-64</strain>
    </source>
</reference>
<proteinExistence type="predicted"/>
<dbReference type="RefSeq" id="WP_349584739.1">
    <property type="nucleotide sequence ID" value="NZ_JBEFLD010000002.1"/>
</dbReference>
<evidence type="ECO:0000256" key="1">
    <source>
        <dbReference type="SAM" id="SignalP"/>
    </source>
</evidence>
<feature type="signal peptide" evidence="1">
    <location>
        <begin position="1"/>
        <end position="23"/>
    </location>
</feature>
<evidence type="ECO:0000313" key="2">
    <source>
        <dbReference type="EMBL" id="MEQ6289928.1"/>
    </source>
</evidence>
<keyword evidence="2" id="KW-0282">Flagellum</keyword>
<organism evidence="2 3">
    <name type="scientific">Vogesella oryzagri</name>
    <dbReference type="NCBI Taxonomy" id="3160864"/>
    <lineage>
        <taxon>Bacteria</taxon>
        <taxon>Pseudomonadati</taxon>
        <taxon>Pseudomonadota</taxon>
        <taxon>Betaproteobacteria</taxon>
        <taxon>Neisseriales</taxon>
        <taxon>Chromobacteriaceae</taxon>
        <taxon>Vogesella</taxon>
    </lineage>
</organism>
<evidence type="ECO:0000313" key="3">
    <source>
        <dbReference type="Proteomes" id="UP001433638"/>
    </source>
</evidence>
<feature type="chain" id="PRO_5047261510" evidence="1">
    <location>
        <begin position="24"/>
        <end position="139"/>
    </location>
</feature>
<protein>
    <submittedName>
        <fullName evidence="2">Flagellar protein FlhE</fullName>
    </submittedName>
</protein>